<feature type="compositionally biased region" description="Polar residues" evidence="1">
    <location>
        <begin position="336"/>
        <end position="347"/>
    </location>
</feature>
<feature type="compositionally biased region" description="Polar residues" evidence="1">
    <location>
        <begin position="16"/>
        <end position="31"/>
    </location>
</feature>
<feature type="region of interest" description="Disordered" evidence="1">
    <location>
        <begin position="558"/>
        <end position="621"/>
    </location>
</feature>
<proteinExistence type="predicted"/>
<gene>
    <name evidence="2" type="ORF">IWW36_005297</name>
</gene>
<accession>A0A9W8LY91</accession>
<comment type="caution">
    <text evidence="2">The sequence shown here is derived from an EMBL/GenBank/DDBJ whole genome shotgun (WGS) entry which is preliminary data.</text>
</comment>
<name>A0A9W8LY91_9FUNG</name>
<evidence type="ECO:0000256" key="1">
    <source>
        <dbReference type="SAM" id="MobiDB-lite"/>
    </source>
</evidence>
<sequence>MPSSLSSVDVDLERLQQANTSALHPSHSSAGRSPLTRESSVRGGLDTDAMLERTLAQAHKEAVQAVNKQEQSAGTVWSRGSGSDKSRGESNSGDDSLHILSSLDTNSTPGSTPIDSAPDNTKVGLLAQYDLNQRRIDRRLKRMSEQGYGIAGSNETDALQLEATTTDHPADESIVSSDDDAADLTEQSGFDTMMPARPRTNPQAVFGLSVVAEEDEENRNPSHVSDAQPSAEEMQMRQTSTYSSLRGLRAALGPHIAVAPIYRGLGSVSIPDATAQDPVSPLGAGVTQEALDAALTSPRAEGDESQHAFDPYVVFGYTSEENSTMASRSSLERSSDLFNQRPGSSASRVMYMRPLDTPEPESIETSTSRIAGRRTAEDSSPALSRLSSEFGSASRMPMRRIPEMQQVANPLDSLPHAHIPTLDELDAEASSDEEPIPKLLFVESQEFEGYVPIGRQIQQEREERRQRRRRQKEAAKRGETLPVEVEKEDEDEEMISPLWFEDNPYLDPLPPHLQRIMEAKRDQILARKMSRSGITEHSELKRHLETATISSRRLHNELLATSTTGSTSRGTIKQLAKRARTTDIADMFSPPQEESDDESLRHKSSRKEEQRKSFLDSVDIP</sequence>
<dbReference type="OrthoDB" id="2123378at2759"/>
<feature type="compositionally biased region" description="Polar residues" evidence="1">
    <location>
        <begin position="102"/>
        <end position="114"/>
    </location>
</feature>
<dbReference type="EMBL" id="JANBUW010001175">
    <property type="protein sequence ID" value="KAJ2844136.1"/>
    <property type="molecule type" value="Genomic_DNA"/>
</dbReference>
<feature type="compositionally biased region" description="Low complexity" evidence="1">
    <location>
        <begin position="561"/>
        <end position="571"/>
    </location>
</feature>
<feature type="region of interest" description="Disordered" evidence="1">
    <location>
        <begin position="325"/>
        <end position="393"/>
    </location>
</feature>
<feature type="compositionally biased region" description="Basic and acidic residues" evidence="1">
    <location>
        <begin position="598"/>
        <end position="614"/>
    </location>
</feature>
<feature type="region of interest" description="Disordered" evidence="1">
    <location>
        <begin position="453"/>
        <end position="489"/>
    </location>
</feature>
<feature type="compositionally biased region" description="Polar residues" evidence="1">
    <location>
        <begin position="381"/>
        <end position="391"/>
    </location>
</feature>
<organism evidence="2 3">
    <name type="scientific">Coemansia brasiliensis</name>
    <dbReference type="NCBI Taxonomy" id="2650707"/>
    <lineage>
        <taxon>Eukaryota</taxon>
        <taxon>Fungi</taxon>
        <taxon>Fungi incertae sedis</taxon>
        <taxon>Zoopagomycota</taxon>
        <taxon>Kickxellomycotina</taxon>
        <taxon>Kickxellomycetes</taxon>
        <taxon>Kickxellales</taxon>
        <taxon>Kickxellaceae</taxon>
        <taxon>Coemansia</taxon>
    </lineage>
</organism>
<dbReference type="Proteomes" id="UP001139887">
    <property type="component" value="Unassembled WGS sequence"/>
</dbReference>
<evidence type="ECO:0000313" key="3">
    <source>
        <dbReference type="Proteomes" id="UP001139887"/>
    </source>
</evidence>
<feature type="compositionally biased region" description="Polar residues" evidence="1">
    <location>
        <begin position="66"/>
        <end position="81"/>
    </location>
</feature>
<feature type="region of interest" description="Disordered" evidence="1">
    <location>
        <begin position="213"/>
        <end position="233"/>
    </location>
</feature>
<evidence type="ECO:0000313" key="2">
    <source>
        <dbReference type="EMBL" id="KAJ2844136.1"/>
    </source>
</evidence>
<reference evidence="2" key="1">
    <citation type="submission" date="2022-07" db="EMBL/GenBank/DDBJ databases">
        <title>Phylogenomic reconstructions and comparative analyses of Kickxellomycotina fungi.</title>
        <authorList>
            <person name="Reynolds N.K."/>
            <person name="Stajich J.E."/>
            <person name="Barry K."/>
            <person name="Grigoriev I.V."/>
            <person name="Crous P."/>
            <person name="Smith M.E."/>
        </authorList>
    </citation>
    <scope>NUCLEOTIDE SEQUENCE</scope>
    <source>
        <strain evidence="2">NRRL 1566</strain>
    </source>
</reference>
<keyword evidence="3" id="KW-1185">Reference proteome</keyword>
<feature type="non-terminal residue" evidence="2">
    <location>
        <position position="621"/>
    </location>
</feature>
<dbReference type="AlphaFoldDB" id="A0A9W8LY91"/>
<feature type="region of interest" description="Disordered" evidence="1">
    <location>
        <begin position="1"/>
        <end position="121"/>
    </location>
</feature>
<protein>
    <submittedName>
        <fullName evidence="2">Uncharacterized protein</fullName>
    </submittedName>
</protein>